<evidence type="ECO:0000313" key="2">
    <source>
        <dbReference type="EMBL" id="PHK97288.1"/>
    </source>
</evidence>
<comment type="caution">
    <text evidence="2">The sequence shown here is derived from an EMBL/GenBank/DDBJ whole genome shotgun (WGS) entry which is preliminary data.</text>
</comment>
<organism evidence="2 3">
    <name type="scientific">Neolewinella marina</name>
    <dbReference type="NCBI Taxonomy" id="438751"/>
    <lineage>
        <taxon>Bacteria</taxon>
        <taxon>Pseudomonadati</taxon>
        <taxon>Bacteroidota</taxon>
        <taxon>Saprospiria</taxon>
        <taxon>Saprospirales</taxon>
        <taxon>Lewinellaceae</taxon>
        <taxon>Neolewinella</taxon>
    </lineage>
</organism>
<proteinExistence type="predicted"/>
<accession>A0A2G0CBC6</accession>
<dbReference type="Proteomes" id="UP000226437">
    <property type="component" value="Unassembled WGS sequence"/>
</dbReference>
<reference evidence="2 3" key="1">
    <citation type="submission" date="2017-10" db="EMBL/GenBank/DDBJ databases">
        <title>The draft genome sequence of Lewinella marina KCTC 32374.</title>
        <authorList>
            <person name="Wang K."/>
        </authorList>
    </citation>
    <scope>NUCLEOTIDE SEQUENCE [LARGE SCALE GENOMIC DNA]</scope>
    <source>
        <strain evidence="2 3">MKG-38</strain>
    </source>
</reference>
<dbReference type="AlphaFoldDB" id="A0A2G0CBC6"/>
<dbReference type="RefSeq" id="WP_099107799.1">
    <property type="nucleotide sequence ID" value="NZ_JAATJF010000006.1"/>
</dbReference>
<dbReference type="EMBL" id="PDLO01000010">
    <property type="protein sequence ID" value="PHK97288.1"/>
    <property type="molecule type" value="Genomic_DNA"/>
</dbReference>
<name>A0A2G0CBC6_9BACT</name>
<keyword evidence="1" id="KW-0472">Membrane</keyword>
<feature type="transmembrane region" description="Helical" evidence="1">
    <location>
        <begin position="20"/>
        <end position="38"/>
    </location>
</feature>
<keyword evidence="1" id="KW-0812">Transmembrane</keyword>
<keyword evidence="3" id="KW-1185">Reference proteome</keyword>
<protein>
    <submittedName>
        <fullName evidence="2">Uncharacterized protein</fullName>
    </submittedName>
</protein>
<evidence type="ECO:0000313" key="3">
    <source>
        <dbReference type="Proteomes" id="UP000226437"/>
    </source>
</evidence>
<dbReference type="OrthoDB" id="7868084at2"/>
<sequence length="170" mass="18690">MDILKAATDWGKAEVFSAQFFILFGVLFLLASAGFWQLGKTDLARAYVVPVLVAGVLLLVIGLGLYFTNQSRLTNFAAAYDSDASAFVEAEIARTERTLKEYQLVVLKVIPLIIVVAALLIVFLDQPNWRAISITCIAMMAVILLIDTNAHARIEAYHGQLEMALVQLKS</sequence>
<feature type="transmembrane region" description="Helical" evidence="1">
    <location>
        <begin position="129"/>
        <end position="146"/>
    </location>
</feature>
<evidence type="ECO:0000256" key="1">
    <source>
        <dbReference type="SAM" id="Phobius"/>
    </source>
</evidence>
<gene>
    <name evidence="2" type="ORF">CGL56_17070</name>
</gene>
<feature type="transmembrane region" description="Helical" evidence="1">
    <location>
        <begin position="104"/>
        <end position="123"/>
    </location>
</feature>
<feature type="transmembrane region" description="Helical" evidence="1">
    <location>
        <begin position="44"/>
        <end position="67"/>
    </location>
</feature>
<keyword evidence="1" id="KW-1133">Transmembrane helix</keyword>